<feature type="domain" description="HTH cro/C1-type" evidence="1">
    <location>
        <begin position="21"/>
        <end position="74"/>
    </location>
</feature>
<organism evidence="2 3">
    <name type="scientific">Gallionella capsiferriformans (strain ES-2)</name>
    <name type="common">Gallionella ferruginea capsiferriformans (strain ES-2)</name>
    <dbReference type="NCBI Taxonomy" id="395494"/>
    <lineage>
        <taxon>Bacteria</taxon>
        <taxon>Pseudomonadati</taxon>
        <taxon>Pseudomonadota</taxon>
        <taxon>Betaproteobacteria</taxon>
        <taxon>Nitrosomonadales</taxon>
        <taxon>Gallionellaceae</taxon>
        <taxon>Gallionella</taxon>
    </lineage>
</organism>
<gene>
    <name evidence="2" type="ordered locus">Galf_1001</name>
</gene>
<dbReference type="GO" id="GO:0003677">
    <property type="term" value="F:DNA binding"/>
    <property type="evidence" value="ECO:0007669"/>
    <property type="project" value="InterPro"/>
</dbReference>
<evidence type="ECO:0000313" key="2">
    <source>
        <dbReference type="EMBL" id="ADL55032.1"/>
    </source>
</evidence>
<accession>D9SET5</accession>
<dbReference type="SUPFAM" id="SSF47413">
    <property type="entry name" value="lambda repressor-like DNA-binding domains"/>
    <property type="match status" value="1"/>
</dbReference>
<dbReference type="InterPro" id="IPR010982">
    <property type="entry name" value="Lambda_DNA-bd_dom_sf"/>
</dbReference>
<dbReference type="eggNOG" id="COG1396">
    <property type="taxonomic scope" value="Bacteria"/>
</dbReference>
<keyword evidence="3" id="KW-1185">Reference proteome</keyword>
<reference evidence="2 3" key="1">
    <citation type="submission" date="2010-08" db="EMBL/GenBank/DDBJ databases">
        <title>Complete sequence of Gallionella capsiferriformans ES-2.</title>
        <authorList>
            <consortium name="US DOE Joint Genome Institute"/>
            <person name="Lucas S."/>
            <person name="Copeland A."/>
            <person name="Lapidus A."/>
            <person name="Cheng J.-F."/>
            <person name="Bruce D."/>
            <person name="Goodwin L."/>
            <person name="Pitluck S."/>
            <person name="Chertkov O."/>
            <person name="Davenport K.W."/>
            <person name="Detter J.C."/>
            <person name="Han C."/>
            <person name="Tapia R."/>
            <person name="Land M."/>
            <person name="Hauser L."/>
            <person name="Chang Y.-J."/>
            <person name="Jeffries C."/>
            <person name="Kyrpides N."/>
            <person name="Ivanova N."/>
            <person name="Mikhailova N."/>
            <person name="Shelobolina E.S."/>
            <person name="Picardal F."/>
            <person name="Roden E."/>
            <person name="Emerson D."/>
            <person name="Woyke T."/>
        </authorList>
    </citation>
    <scope>NUCLEOTIDE SEQUENCE [LARGE SCALE GENOMIC DNA]</scope>
    <source>
        <strain evidence="2 3">ES-2</strain>
    </source>
</reference>
<dbReference type="STRING" id="395494.Galf_1001"/>
<evidence type="ECO:0000259" key="1">
    <source>
        <dbReference type="PROSITE" id="PS50943"/>
    </source>
</evidence>
<name>D9SET5_GALCS</name>
<protein>
    <recommendedName>
        <fullName evidence="1">HTH cro/C1-type domain-containing protein</fullName>
    </recommendedName>
</protein>
<dbReference type="AlphaFoldDB" id="D9SET5"/>
<dbReference type="EMBL" id="CP002159">
    <property type="protein sequence ID" value="ADL55032.1"/>
    <property type="molecule type" value="Genomic_DNA"/>
</dbReference>
<dbReference type="PROSITE" id="PS50943">
    <property type="entry name" value="HTH_CROC1"/>
    <property type="match status" value="1"/>
</dbReference>
<dbReference type="Gene3D" id="1.10.260.40">
    <property type="entry name" value="lambda repressor-like DNA-binding domains"/>
    <property type="match status" value="1"/>
</dbReference>
<dbReference type="InterPro" id="IPR001387">
    <property type="entry name" value="Cro/C1-type_HTH"/>
</dbReference>
<sequence length="93" mass="10097">MNKGIAMKIPLNSASDVGKIVRATRKAQGLRQDDTAGSIGLSENFLGKVEKGNESVQWGKLFQAMKGLGIRVYLDVPDGIALQNNEQNQKNKP</sequence>
<dbReference type="CDD" id="cd00093">
    <property type="entry name" value="HTH_XRE"/>
    <property type="match status" value="1"/>
</dbReference>
<dbReference type="KEGG" id="gca:Galf_1001"/>
<dbReference type="HOGENOM" id="CLU_066192_47_1_4"/>
<evidence type="ECO:0000313" key="3">
    <source>
        <dbReference type="Proteomes" id="UP000001235"/>
    </source>
</evidence>
<dbReference type="Proteomes" id="UP000001235">
    <property type="component" value="Chromosome"/>
</dbReference>
<proteinExistence type="predicted"/>